<reference evidence="1 2" key="1">
    <citation type="submission" date="2019-02" db="EMBL/GenBank/DDBJ databases">
        <title>Deep-cultivation of Planctomycetes and their phenomic and genomic characterization uncovers novel biology.</title>
        <authorList>
            <person name="Wiegand S."/>
            <person name="Jogler M."/>
            <person name="Boedeker C."/>
            <person name="Pinto D."/>
            <person name="Vollmers J."/>
            <person name="Rivas-Marin E."/>
            <person name="Kohn T."/>
            <person name="Peeters S.H."/>
            <person name="Heuer A."/>
            <person name="Rast P."/>
            <person name="Oberbeckmann S."/>
            <person name="Bunk B."/>
            <person name="Jeske O."/>
            <person name="Meyerdierks A."/>
            <person name="Storesund J.E."/>
            <person name="Kallscheuer N."/>
            <person name="Luecker S."/>
            <person name="Lage O.M."/>
            <person name="Pohl T."/>
            <person name="Merkel B.J."/>
            <person name="Hornburger P."/>
            <person name="Mueller R.-W."/>
            <person name="Bruemmer F."/>
            <person name="Labrenz M."/>
            <person name="Spormann A.M."/>
            <person name="Op den Camp H."/>
            <person name="Overmann J."/>
            <person name="Amann R."/>
            <person name="Jetten M.S.M."/>
            <person name="Mascher T."/>
            <person name="Medema M.H."/>
            <person name="Devos D.P."/>
            <person name="Kaster A.-K."/>
            <person name="Ovreas L."/>
            <person name="Rohde M."/>
            <person name="Galperin M.Y."/>
            <person name="Jogler C."/>
        </authorList>
    </citation>
    <scope>NUCLEOTIDE SEQUENCE [LARGE SCALE GENOMIC DNA]</scope>
    <source>
        <strain evidence="1 2">Pan265</strain>
    </source>
</reference>
<gene>
    <name evidence="1" type="ORF">Pan265_28170</name>
</gene>
<evidence type="ECO:0000313" key="2">
    <source>
        <dbReference type="Proteomes" id="UP000320386"/>
    </source>
</evidence>
<dbReference type="KEGG" id="mcad:Pan265_28170"/>
<evidence type="ECO:0000313" key="1">
    <source>
        <dbReference type="EMBL" id="QDU72941.1"/>
    </source>
</evidence>
<sequence length="124" mass="14185">MGRCMIAAWKQDFTREAADDGRERLDAFTGALEETVVTIVEDTTRSHRYMDQLARMLGRVHELRQEVRDGQHPRETDRHAPVMLRLGMEELASHSLGLQRNAHAHHDDDLAVAFEGLRQRLSVA</sequence>
<protein>
    <submittedName>
        <fullName evidence="1">Uncharacterized protein</fullName>
    </submittedName>
</protein>
<accession>A0A518C135</accession>
<proteinExistence type="predicted"/>
<keyword evidence="2" id="KW-1185">Reference proteome</keyword>
<name>A0A518C135_9BACT</name>
<dbReference type="AlphaFoldDB" id="A0A518C135"/>
<dbReference type="Proteomes" id="UP000320386">
    <property type="component" value="Chromosome"/>
</dbReference>
<dbReference type="EMBL" id="CP036280">
    <property type="protein sequence ID" value="QDU72941.1"/>
    <property type="molecule type" value="Genomic_DNA"/>
</dbReference>
<organism evidence="1 2">
    <name type="scientific">Mucisphaera calidilacus</name>
    <dbReference type="NCBI Taxonomy" id="2527982"/>
    <lineage>
        <taxon>Bacteria</taxon>
        <taxon>Pseudomonadati</taxon>
        <taxon>Planctomycetota</taxon>
        <taxon>Phycisphaerae</taxon>
        <taxon>Phycisphaerales</taxon>
        <taxon>Phycisphaeraceae</taxon>
        <taxon>Mucisphaera</taxon>
    </lineage>
</organism>